<accession>A0A838XN66</accession>
<dbReference type="RefSeq" id="WP_181758278.1">
    <property type="nucleotide sequence ID" value="NZ_BMCR01000001.1"/>
</dbReference>
<dbReference type="AlphaFoldDB" id="A0A838XN66"/>
<comment type="caution">
    <text evidence="2">The sequence shown here is derived from an EMBL/GenBank/DDBJ whole genome shotgun (WGS) entry which is preliminary data.</text>
</comment>
<organism evidence="2 3">
    <name type="scientific">Stappia taiwanensis</name>
    <dbReference type="NCBI Taxonomy" id="992267"/>
    <lineage>
        <taxon>Bacteria</taxon>
        <taxon>Pseudomonadati</taxon>
        <taxon>Pseudomonadota</taxon>
        <taxon>Alphaproteobacteria</taxon>
        <taxon>Hyphomicrobiales</taxon>
        <taxon>Stappiaceae</taxon>
        <taxon>Stappia</taxon>
    </lineage>
</organism>
<keyword evidence="3" id="KW-1185">Reference proteome</keyword>
<evidence type="ECO:0000313" key="2">
    <source>
        <dbReference type="EMBL" id="MBA4610076.1"/>
    </source>
</evidence>
<reference evidence="2 3" key="2">
    <citation type="submission" date="2020-08" db="EMBL/GenBank/DDBJ databases">
        <title>Stappia taiwanensis sp. nov., isolated from a coastal thermal spring.</title>
        <authorList>
            <person name="Kampfer P."/>
        </authorList>
    </citation>
    <scope>NUCLEOTIDE SEQUENCE [LARGE SCALE GENOMIC DNA]</scope>
    <source>
        <strain evidence="2 3">DSM 23284</strain>
    </source>
</reference>
<proteinExistence type="predicted"/>
<evidence type="ECO:0008006" key="4">
    <source>
        <dbReference type="Google" id="ProtNLM"/>
    </source>
</evidence>
<dbReference type="Proteomes" id="UP000559404">
    <property type="component" value="Unassembled WGS sequence"/>
</dbReference>
<name>A0A838XN66_9HYPH</name>
<feature type="coiled-coil region" evidence="1">
    <location>
        <begin position="34"/>
        <end position="65"/>
    </location>
</feature>
<gene>
    <name evidence="2" type="ORF">H1W37_00320</name>
</gene>
<evidence type="ECO:0000313" key="3">
    <source>
        <dbReference type="Proteomes" id="UP000559404"/>
    </source>
</evidence>
<sequence length="233" mass="25022">MAKTGDNNTVPSAAGEGVQALIDRLRGEGIAAGQEQAEALLASARAKAEAIIAEAEAQAAHLREAAHKDAEAEKAATADALKIAARDVVLSLRNEIAARIGEETSRLLRESFADEAFLQKLILAMAGRARQDADMDGADQVEIELPERVVTFEELRRSPEEAREGTLSHFVVSLAANVLREGVTFSAGPGFEGIRIRIVDKDLTVNVTEEAIAPLLMKHLQPRFHAVMDGVVR</sequence>
<protein>
    <recommendedName>
        <fullName evidence="4">V/A-type H+-transporting ATPase subunit E</fullName>
    </recommendedName>
</protein>
<reference evidence="2 3" key="1">
    <citation type="submission" date="2020-07" db="EMBL/GenBank/DDBJ databases">
        <authorList>
            <person name="Li M."/>
        </authorList>
    </citation>
    <scope>NUCLEOTIDE SEQUENCE [LARGE SCALE GENOMIC DNA]</scope>
    <source>
        <strain evidence="2 3">DSM 23284</strain>
    </source>
</reference>
<dbReference type="EMBL" id="JACEON010000001">
    <property type="protein sequence ID" value="MBA4610076.1"/>
    <property type="molecule type" value="Genomic_DNA"/>
</dbReference>
<evidence type="ECO:0000256" key="1">
    <source>
        <dbReference type="SAM" id="Coils"/>
    </source>
</evidence>
<keyword evidence="1" id="KW-0175">Coiled coil</keyword>